<sequence>MTNPPSFATLPTLIYREIAHYLSLHVNLRCDIPSYLTLQQCCNPLFAHEVRSTMKEKLQHIQANLALLKISYALDNLHVLKIPLYIHDLTFSDVYKAFDTHFILNSISHSNRPFPKHIEFLFGYIQAKCRDLEPFPGLERVSTPSHILDINGTLLTH</sequence>
<name>A0AAD5WZM8_9FUNG</name>
<keyword evidence="2" id="KW-1185">Reference proteome</keyword>
<dbReference type="AlphaFoldDB" id="A0AAD5WZM8"/>
<dbReference type="Proteomes" id="UP001212841">
    <property type="component" value="Unassembled WGS sequence"/>
</dbReference>
<feature type="non-terminal residue" evidence="1">
    <location>
        <position position="157"/>
    </location>
</feature>
<comment type="caution">
    <text evidence="1">The sequence shown here is derived from an EMBL/GenBank/DDBJ whole genome shotgun (WGS) entry which is preliminary data.</text>
</comment>
<proteinExistence type="predicted"/>
<accession>A0AAD5WZM8</accession>
<evidence type="ECO:0000313" key="1">
    <source>
        <dbReference type="EMBL" id="KAJ3048323.1"/>
    </source>
</evidence>
<organism evidence="1 2">
    <name type="scientific">Rhizophlyctis rosea</name>
    <dbReference type="NCBI Taxonomy" id="64517"/>
    <lineage>
        <taxon>Eukaryota</taxon>
        <taxon>Fungi</taxon>
        <taxon>Fungi incertae sedis</taxon>
        <taxon>Chytridiomycota</taxon>
        <taxon>Chytridiomycota incertae sedis</taxon>
        <taxon>Chytridiomycetes</taxon>
        <taxon>Rhizophlyctidales</taxon>
        <taxon>Rhizophlyctidaceae</taxon>
        <taxon>Rhizophlyctis</taxon>
    </lineage>
</organism>
<dbReference type="EMBL" id="JADGJD010000812">
    <property type="protein sequence ID" value="KAJ3048323.1"/>
    <property type="molecule type" value="Genomic_DNA"/>
</dbReference>
<evidence type="ECO:0000313" key="2">
    <source>
        <dbReference type="Proteomes" id="UP001212841"/>
    </source>
</evidence>
<gene>
    <name evidence="1" type="ORF">HK097_010683</name>
</gene>
<protein>
    <submittedName>
        <fullName evidence="1">Uncharacterized protein</fullName>
    </submittedName>
</protein>
<reference evidence="1" key="1">
    <citation type="submission" date="2020-05" db="EMBL/GenBank/DDBJ databases">
        <title>Phylogenomic resolution of chytrid fungi.</title>
        <authorList>
            <person name="Stajich J.E."/>
            <person name="Amses K."/>
            <person name="Simmons R."/>
            <person name="Seto K."/>
            <person name="Myers J."/>
            <person name="Bonds A."/>
            <person name="Quandt C.A."/>
            <person name="Barry K."/>
            <person name="Liu P."/>
            <person name="Grigoriev I."/>
            <person name="Longcore J.E."/>
            <person name="James T.Y."/>
        </authorList>
    </citation>
    <scope>NUCLEOTIDE SEQUENCE</scope>
    <source>
        <strain evidence="1">JEL0318</strain>
    </source>
</reference>